<comment type="caution">
    <text evidence="3">The sequence shown here is derived from an EMBL/GenBank/DDBJ whole genome shotgun (WGS) entry which is preliminary data.</text>
</comment>
<keyword evidence="4" id="KW-1185">Reference proteome</keyword>
<proteinExistence type="predicted"/>
<accession>A0A7J7CUK8</accession>
<evidence type="ECO:0000313" key="4">
    <source>
        <dbReference type="Proteomes" id="UP000593562"/>
    </source>
</evidence>
<dbReference type="PANTHER" id="PTHR34960:SF1">
    <property type="entry name" value="EMB|CAB68146.1-RELATED"/>
    <property type="match status" value="1"/>
</dbReference>
<dbReference type="Proteomes" id="UP000593562">
    <property type="component" value="Unassembled WGS sequence"/>
</dbReference>
<dbReference type="InterPro" id="IPR056682">
    <property type="entry name" value="DUF7780"/>
</dbReference>
<evidence type="ECO:0000313" key="3">
    <source>
        <dbReference type="EMBL" id="KAF5737688.1"/>
    </source>
</evidence>
<dbReference type="AlphaFoldDB" id="A0A7J7CUK8"/>
<organism evidence="3 4">
    <name type="scientific">Tripterygium wilfordii</name>
    <name type="common">Thunder God vine</name>
    <dbReference type="NCBI Taxonomy" id="458696"/>
    <lineage>
        <taxon>Eukaryota</taxon>
        <taxon>Viridiplantae</taxon>
        <taxon>Streptophyta</taxon>
        <taxon>Embryophyta</taxon>
        <taxon>Tracheophyta</taxon>
        <taxon>Spermatophyta</taxon>
        <taxon>Magnoliopsida</taxon>
        <taxon>eudicotyledons</taxon>
        <taxon>Gunneridae</taxon>
        <taxon>Pentapetalae</taxon>
        <taxon>rosids</taxon>
        <taxon>fabids</taxon>
        <taxon>Celastrales</taxon>
        <taxon>Celastraceae</taxon>
        <taxon>Tripterygium</taxon>
    </lineage>
</organism>
<feature type="region of interest" description="Disordered" evidence="1">
    <location>
        <begin position="13"/>
        <end position="43"/>
    </location>
</feature>
<name>A0A7J7CUK8_TRIWF</name>
<evidence type="ECO:0000259" key="2">
    <source>
        <dbReference type="Pfam" id="PF25002"/>
    </source>
</evidence>
<dbReference type="EMBL" id="JAAARO010000013">
    <property type="protein sequence ID" value="KAF5737688.1"/>
    <property type="molecule type" value="Genomic_DNA"/>
</dbReference>
<evidence type="ECO:0000256" key="1">
    <source>
        <dbReference type="SAM" id="MobiDB-lite"/>
    </source>
</evidence>
<protein>
    <recommendedName>
        <fullName evidence="2">DUF7780 domain-containing protein</fullName>
    </recommendedName>
</protein>
<dbReference type="FunCoup" id="A0A7J7CUK8">
    <property type="interactions" value="178"/>
</dbReference>
<gene>
    <name evidence="3" type="ORF">HS088_TW13G00576</name>
</gene>
<sequence length="447" mass="49913">MGFLLVFFPEETTTTSTATEKPNSVSSSSSSSSSPSPIRSIRRSNSSNPIISKAKSTISICALFVFLTLLLFTLSTFEPTATATTISYRRFLSRKIPIFNTTNQSPSFALHGMGTLFRRGTRAMNDLVVAHIEEDVKEDHFMLFLRTLHRSGLTARADIVLVFHDSSRFGDIIREENDSFLKLVRNYMQLKGAASRNSSFDLNQFVKNGKKEMGEPLWGKRIRSNYSEAGEEEDEFSGLSYGSVVAFESGELDPENSLSGFLDHVPMGLRRWACYRMLLGRVRHNFKHVILVDVKSSVILSDPLVRVTNRSPESVYITTKQESKHGNSDKTQSHYPVNPAILMGGTRGIRRLSNAMLTEIVRAAMQHKKKNSVSESGILSQLISKDYILKDVNLIKPTESIPEASSLTGLTPRALSDYPIIQSDNIKSIIRKLICSCEVDSSVYRDC</sequence>
<dbReference type="Pfam" id="PF25002">
    <property type="entry name" value="DUF7780"/>
    <property type="match status" value="1"/>
</dbReference>
<feature type="domain" description="DUF7780" evidence="2">
    <location>
        <begin position="107"/>
        <end position="400"/>
    </location>
</feature>
<reference evidence="3 4" key="1">
    <citation type="journal article" date="2020" name="Nat. Commun.">
        <title>Genome of Tripterygium wilfordii and identification of cytochrome P450 involved in triptolide biosynthesis.</title>
        <authorList>
            <person name="Tu L."/>
            <person name="Su P."/>
            <person name="Zhang Z."/>
            <person name="Gao L."/>
            <person name="Wang J."/>
            <person name="Hu T."/>
            <person name="Zhou J."/>
            <person name="Zhang Y."/>
            <person name="Zhao Y."/>
            <person name="Liu Y."/>
            <person name="Song Y."/>
            <person name="Tong Y."/>
            <person name="Lu Y."/>
            <person name="Yang J."/>
            <person name="Xu C."/>
            <person name="Jia M."/>
            <person name="Peters R.J."/>
            <person name="Huang L."/>
            <person name="Gao W."/>
        </authorList>
    </citation>
    <scope>NUCLEOTIDE SEQUENCE [LARGE SCALE GENOMIC DNA]</scope>
    <source>
        <strain evidence="4">cv. XIE 37</strain>
        <tissue evidence="3">Leaf</tissue>
    </source>
</reference>
<dbReference type="InParanoid" id="A0A7J7CUK8"/>
<dbReference type="PANTHER" id="PTHR34960">
    <property type="entry name" value="EMB|CAB68146.1-RELATED"/>
    <property type="match status" value="1"/>
</dbReference>